<organism evidence="2 3">
    <name type="scientific">Protaetiibacter mangrovi</name>
    <dbReference type="NCBI Taxonomy" id="2970926"/>
    <lineage>
        <taxon>Bacteria</taxon>
        <taxon>Bacillati</taxon>
        <taxon>Actinomycetota</taxon>
        <taxon>Actinomycetes</taxon>
        <taxon>Micrococcales</taxon>
        <taxon>Microbacteriaceae</taxon>
        <taxon>Protaetiibacter</taxon>
    </lineage>
</organism>
<sequence length="539" mass="55206">MSRLGVVRAMATAMLLAIPFAVTASPAVALNPAGTLIVSVVRGASPVSGAVTNVMIANAPDRGEGDMPGSGFTDSAGEMVYPSFPAGDFLVWARVDGLAVYAGGTLSRYASDIVTVRAGQTTRVTIAFPQSTGSVTGTVDVSGLGGTHLFRADALAFDEYGSLVQVASDFAVSAADPHFRIDGIPPGEVIIRIGQPDPTVAERYSGDVDFWWQAETVTVTGGSVTSGIDIHAEPASPAEVVRLGGSDRFAMAVSVSQEGYPDPSSNRPDTVYVANGLNFPDALSAGPLAAGSGPLLLVTPFSLPDVVRDEIRRLGPAHILIVGGPASVGDDVAAQLGALAPDVQRVSGADRYAVSRALAVRGFPGGSDFAVVATGRDFPDALAGDAFAGAMSAPVILVDGKTPYLETATRQLLQQLGVTTVIVVGGPVSVSEGLVAGIAATPGVRIVLRSTGADRFESAAMTPSRHFVTDEVFIANGLGFPDALAGSWLAGAYEARLLLVAPGCIPFVSHWDLESAKRIYVLGGPNSIAESTVTGFPQC</sequence>
<keyword evidence="1" id="KW-0732">Signal</keyword>
<keyword evidence="3" id="KW-1185">Reference proteome</keyword>
<name>A0ABT1ZIF7_9MICO</name>
<evidence type="ECO:0000313" key="2">
    <source>
        <dbReference type="EMBL" id="MCS0500504.1"/>
    </source>
</evidence>
<evidence type="ECO:0000256" key="1">
    <source>
        <dbReference type="SAM" id="SignalP"/>
    </source>
</evidence>
<dbReference type="InterPro" id="IPR051922">
    <property type="entry name" value="Bact_Sporulation_Assoc"/>
</dbReference>
<dbReference type="Pfam" id="PF04122">
    <property type="entry name" value="CW_binding_2"/>
    <property type="match status" value="3"/>
</dbReference>
<dbReference type="InterPro" id="IPR007253">
    <property type="entry name" value="Cell_wall-bd_2"/>
</dbReference>
<protein>
    <submittedName>
        <fullName evidence="2">Cell wall-binding repeat-containing protein</fullName>
    </submittedName>
</protein>
<proteinExistence type="predicted"/>
<evidence type="ECO:0000313" key="3">
    <source>
        <dbReference type="Proteomes" id="UP001205337"/>
    </source>
</evidence>
<dbReference type="PANTHER" id="PTHR30032">
    <property type="entry name" value="N-ACETYLMURAMOYL-L-ALANINE AMIDASE-RELATED"/>
    <property type="match status" value="1"/>
</dbReference>
<dbReference type="Proteomes" id="UP001205337">
    <property type="component" value="Unassembled WGS sequence"/>
</dbReference>
<reference evidence="2 3" key="1">
    <citation type="submission" date="2022-08" db="EMBL/GenBank/DDBJ databases">
        <authorList>
            <person name="Li F."/>
        </authorList>
    </citation>
    <scope>NUCLEOTIDE SEQUENCE [LARGE SCALE GENOMIC DNA]</scope>
    <source>
        <strain evidence="2 3">10F1B-8-1</strain>
    </source>
</reference>
<dbReference type="RefSeq" id="WP_258799678.1">
    <property type="nucleotide sequence ID" value="NZ_JANTHX010000008.1"/>
</dbReference>
<dbReference type="PANTHER" id="PTHR30032:SF4">
    <property type="entry name" value="AMIDASE ENHANCER"/>
    <property type="match status" value="1"/>
</dbReference>
<feature type="signal peptide" evidence="1">
    <location>
        <begin position="1"/>
        <end position="24"/>
    </location>
</feature>
<gene>
    <name evidence="2" type="ORF">NUH29_13190</name>
</gene>
<comment type="caution">
    <text evidence="2">The sequence shown here is derived from an EMBL/GenBank/DDBJ whole genome shotgun (WGS) entry which is preliminary data.</text>
</comment>
<feature type="chain" id="PRO_5045326971" evidence="1">
    <location>
        <begin position="25"/>
        <end position="539"/>
    </location>
</feature>
<accession>A0ABT1ZIF7</accession>
<dbReference type="EMBL" id="JANTHX010000008">
    <property type="protein sequence ID" value="MCS0500504.1"/>
    <property type="molecule type" value="Genomic_DNA"/>
</dbReference>